<proteinExistence type="predicted"/>
<dbReference type="InterPro" id="IPR036909">
    <property type="entry name" value="Cyt_c-like_dom_sf"/>
</dbReference>
<dbReference type="OrthoDB" id="9772811at2"/>
<evidence type="ECO:0000256" key="4">
    <source>
        <dbReference type="ARBA" id="ARBA00022617"/>
    </source>
</evidence>
<dbReference type="Gene3D" id="1.10.760.10">
    <property type="entry name" value="Cytochrome c-like domain"/>
    <property type="match status" value="2"/>
</dbReference>
<feature type="binding site" description="axial binding residue" evidence="14">
    <location>
        <position position="244"/>
    </location>
    <ligand>
        <name>heme c</name>
        <dbReference type="ChEBI" id="CHEBI:61717"/>
        <label>2</label>
    </ligand>
    <ligandPart>
        <name>Fe</name>
        <dbReference type="ChEBI" id="CHEBI:18248"/>
    </ligandPart>
</feature>
<keyword evidence="10 14" id="KW-0408">Iron</keyword>
<evidence type="ECO:0000256" key="2">
    <source>
        <dbReference type="ARBA" id="ARBA00004856"/>
    </source>
</evidence>
<dbReference type="GO" id="GO:0004130">
    <property type="term" value="F:cytochrome-c peroxidase activity"/>
    <property type="evidence" value="ECO:0007669"/>
    <property type="project" value="TreeGrafter"/>
</dbReference>
<keyword evidence="5 14" id="KW-0479">Metal-binding</keyword>
<evidence type="ECO:0000256" key="7">
    <source>
        <dbReference type="ARBA" id="ARBA00022764"/>
    </source>
</evidence>
<feature type="binding site" description="covalent" evidence="13">
    <location>
        <position position="92"/>
    </location>
    <ligand>
        <name>heme c</name>
        <dbReference type="ChEBI" id="CHEBI:61717"/>
        <label>1</label>
    </ligand>
</feature>
<keyword evidence="7" id="KW-0574">Periplasm</keyword>
<dbReference type="Pfam" id="PF03150">
    <property type="entry name" value="CCP_MauG"/>
    <property type="match status" value="1"/>
</dbReference>
<dbReference type="InterPro" id="IPR004852">
    <property type="entry name" value="Di-haem_cyt_c_peroxidsae"/>
</dbReference>
<dbReference type="GO" id="GO:0042597">
    <property type="term" value="C:periplasmic space"/>
    <property type="evidence" value="ECO:0007669"/>
    <property type="project" value="UniProtKB-SubCell"/>
</dbReference>
<feature type="binding site" description="covalent" evidence="13">
    <location>
        <position position="243"/>
    </location>
    <ligand>
        <name>heme c</name>
        <dbReference type="ChEBI" id="CHEBI:61717"/>
        <label>2</label>
    </ligand>
</feature>
<comment type="cofactor">
    <cofactor evidence="13">
        <name>heme</name>
        <dbReference type="ChEBI" id="CHEBI:30413"/>
    </cofactor>
    <text evidence="13">Binds 2 heme groups.</text>
</comment>
<evidence type="ECO:0000256" key="9">
    <source>
        <dbReference type="ARBA" id="ARBA00023002"/>
    </source>
</evidence>
<keyword evidence="9 16" id="KW-0560">Oxidoreductase</keyword>
<feature type="binding site" description="covalent" evidence="13">
    <location>
        <position position="95"/>
    </location>
    <ligand>
        <name>heme c</name>
        <dbReference type="ChEBI" id="CHEBI:61717"/>
        <label>1</label>
    </ligand>
</feature>
<comment type="PTM">
    <text evidence="13">Binds 2 heme groups per subunit.</text>
</comment>
<comment type="function">
    <text evidence="11">Involved in methylamine metabolism. Essential for the maturation of the beta subunit of MADH, presumably via a step in the biosynthesis of tryptophan tryptophylquinone (TTQ), the cofactor of MADH.</text>
</comment>
<evidence type="ECO:0000256" key="12">
    <source>
        <dbReference type="ARBA" id="ARBA00073576"/>
    </source>
</evidence>
<comment type="pathway">
    <text evidence="2">One-carbon metabolism; methylamine degradation.</text>
</comment>
<keyword evidence="4 13" id="KW-0349">Heme</keyword>
<evidence type="ECO:0000313" key="16">
    <source>
        <dbReference type="EMBL" id="QDV41685.1"/>
    </source>
</evidence>
<dbReference type="SUPFAM" id="SSF46626">
    <property type="entry name" value="Cytochrome c"/>
    <property type="match status" value="2"/>
</dbReference>
<evidence type="ECO:0000256" key="8">
    <source>
        <dbReference type="ARBA" id="ARBA00022982"/>
    </source>
</evidence>
<feature type="domain" description="Cytochrome c" evidence="15">
    <location>
        <begin position="225"/>
        <end position="356"/>
    </location>
</feature>
<feature type="domain" description="Cytochrome c" evidence="15">
    <location>
        <begin position="70"/>
        <end position="174"/>
    </location>
</feature>
<evidence type="ECO:0000256" key="3">
    <source>
        <dbReference type="ARBA" id="ARBA00022448"/>
    </source>
</evidence>
<feature type="binding site" description="covalent" evidence="13">
    <location>
        <position position="240"/>
    </location>
    <ligand>
        <name>heme c</name>
        <dbReference type="ChEBI" id="CHEBI:61717"/>
        <label>2</label>
    </ligand>
</feature>
<dbReference type="AlphaFoldDB" id="A0A518HLF9"/>
<evidence type="ECO:0000256" key="5">
    <source>
        <dbReference type="ARBA" id="ARBA00022723"/>
    </source>
</evidence>
<gene>
    <name evidence="16" type="primary">ccp_2</name>
    <name evidence="16" type="ORF">Enr13x_15280</name>
</gene>
<evidence type="ECO:0000259" key="15">
    <source>
        <dbReference type="PROSITE" id="PS51007"/>
    </source>
</evidence>
<keyword evidence="3" id="KW-0813">Transport</keyword>
<dbReference type="GO" id="GO:0009055">
    <property type="term" value="F:electron transfer activity"/>
    <property type="evidence" value="ECO:0007669"/>
    <property type="project" value="InterPro"/>
</dbReference>
<dbReference type="PIRSF" id="PIRSF000294">
    <property type="entry name" value="Cytochrome-c_peroxidase"/>
    <property type="match status" value="1"/>
</dbReference>
<protein>
    <recommendedName>
        <fullName evidence="12">Methylamine utilization protein MauG</fullName>
    </recommendedName>
</protein>
<dbReference type="GO" id="GO:0046872">
    <property type="term" value="F:metal ion binding"/>
    <property type="evidence" value="ECO:0007669"/>
    <property type="project" value="UniProtKB-KW"/>
</dbReference>
<evidence type="ECO:0000256" key="10">
    <source>
        <dbReference type="ARBA" id="ARBA00023004"/>
    </source>
</evidence>
<evidence type="ECO:0000256" key="6">
    <source>
        <dbReference type="ARBA" id="ARBA00022729"/>
    </source>
</evidence>
<evidence type="ECO:0000256" key="14">
    <source>
        <dbReference type="PIRSR" id="PIRSR000294-2"/>
    </source>
</evidence>
<dbReference type="PROSITE" id="PS51007">
    <property type="entry name" value="CYTC"/>
    <property type="match status" value="2"/>
</dbReference>
<reference evidence="16 17" key="1">
    <citation type="submission" date="2019-03" db="EMBL/GenBank/DDBJ databases">
        <title>Deep-cultivation of Planctomycetes and their phenomic and genomic characterization uncovers novel biology.</title>
        <authorList>
            <person name="Wiegand S."/>
            <person name="Jogler M."/>
            <person name="Boedeker C."/>
            <person name="Pinto D."/>
            <person name="Vollmers J."/>
            <person name="Rivas-Marin E."/>
            <person name="Kohn T."/>
            <person name="Peeters S.H."/>
            <person name="Heuer A."/>
            <person name="Rast P."/>
            <person name="Oberbeckmann S."/>
            <person name="Bunk B."/>
            <person name="Jeske O."/>
            <person name="Meyerdierks A."/>
            <person name="Storesund J.E."/>
            <person name="Kallscheuer N."/>
            <person name="Luecker S."/>
            <person name="Lage O.M."/>
            <person name="Pohl T."/>
            <person name="Merkel B.J."/>
            <person name="Hornburger P."/>
            <person name="Mueller R.-W."/>
            <person name="Bruemmer F."/>
            <person name="Labrenz M."/>
            <person name="Spormann A.M."/>
            <person name="Op den Camp H."/>
            <person name="Overmann J."/>
            <person name="Amann R."/>
            <person name="Jetten M.S.M."/>
            <person name="Mascher T."/>
            <person name="Medema M.H."/>
            <person name="Devos D.P."/>
            <person name="Kaster A.-K."/>
            <person name="Ovreas L."/>
            <person name="Rohde M."/>
            <person name="Galperin M.Y."/>
            <person name="Jogler C."/>
        </authorList>
    </citation>
    <scope>NUCLEOTIDE SEQUENCE [LARGE SCALE GENOMIC DNA]</scope>
    <source>
        <strain evidence="16 17">Enr13</strain>
    </source>
</reference>
<evidence type="ECO:0000256" key="1">
    <source>
        <dbReference type="ARBA" id="ARBA00004418"/>
    </source>
</evidence>
<dbReference type="KEGG" id="snep:Enr13x_15280"/>
<keyword evidence="17" id="KW-1185">Reference proteome</keyword>
<keyword evidence="8" id="KW-0249">Electron transport</keyword>
<comment type="subcellular location">
    <subcellularLocation>
        <location evidence="1">Periplasm</location>
    </subcellularLocation>
</comment>
<dbReference type="PROSITE" id="PS51257">
    <property type="entry name" value="PROKAR_LIPOPROTEIN"/>
    <property type="match status" value="1"/>
</dbReference>
<name>A0A518HLF9_9BACT</name>
<dbReference type="InterPro" id="IPR009056">
    <property type="entry name" value="Cyt_c-like_dom"/>
</dbReference>
<keyword evidence="6" id="KW-0732">Signal</keyword>
<dbReference type="Proteomes" id="UP000319004">
    <property type="component" value="Chromosome"/>
</dbReference>
<evidence type="ECO:0000313" key="17">
    <source>
        <dbReference type="Proteomes" id="UP000319004"/>
    </source>
</evidence>
<accession>A0A518HLF9</accession>
<organism evidence="16 17">
    <name type="scientific">Stieleria neptunia</name>
    <dbReference type="NCBI Taxonomy" id="2527979"/>
    <lineage>
        <taxon>Bacteria</taxon>
        <taxon>Pseudomonadati</taxon>
        <taxon>Planctomycetota</taxon>
        <taxon>Planctomycetia</taxon>
        <taxon>Pirellulales</taxon>
        <taxon>Pirellulaceae</taxon>
        <taxon>Stieleria</taxon>
    </lineage>
</organism>
<evidence type="ECO:0000256" key="13">
    <source>
        <dbReference type="PIRSR" id="PIRSR000294-1"/>
    </source>
</evidence>
<dbReference type="EMBL" id="CP037423">
    <property type="protein sequence ID" value="QDV41685.1"/>
    <property type="molecule type" value="Genomic_DNA"/>
</dbReference>
<feature type="binding site" description="axial binding residue" evidence="14">
    <location>
        <position position="96"/>
    </location>
    <ligand>
        <name>heme c</name>
        <dbReference type="ChEBI" id="CHEBI:61717"/>
        <label>1</label>
    </ligand>
    <ligandPart>
        <name>Fe</name>
        <dbReference type="ChEBI" id="CHEBI:18248"/>
    </ligandPart>
</feature>
<dbReference type="PANTHER" id="PTHR30600">
    <property type="entry name" value="CYTOCHROME C PEROXIDASE-RELATED"/>
    <property type="match status" value="1"/>
</dbReference>
<dbReference type="InterPro" id="IPR051395">
    <property type="entry name" value="Cytochrome_c_Peroxidase/MauG"/>
</dbReference>
<dbReference type="FunFam" id="1.10.760.10:FF:000019">
    <property type="entry name" value="Di-heme cytochrome C peroxidase"/>
    <property type="match status" value="1"/>
</dbReference>
<dbReference type="PANTHER" id="PTHR30600:SF10">
    <property type="entry name" value="BLL6722 PROTEIN"/>
    <property type="match status" value="1"/>
</dbReference>
<dbReference type="InterPro" id="IPR026259">
    <property type="entry name" value="MauG/Cytc_peroxidase"/>
</dbReference>
<dbReference type="GO" id="GO:0020037">
    <property type="term" value="F:heme binding"/>
    <property type="evidence" value="ECO:0007669"/>
    <property type="project" value="InterPro"/>
</dbReference>
<evidence type="ECO:0000256" key="11">
    <source>
        <dbReference type="ARBA" id="ARBA00058991"/>
    </source>
</evidence>
<keyword evidence="16" id="KW-0575">Peroxidase</keyword>
<sequence length="370" mass="40553">MKPLGLKYVGLTTVLLAGGLMACFDGHAVEAVDLEAANPLLPIPDPPLGIGGEKNPPATLLDLENPPTPQTVRLGRWLFFDKRLSADNTVACASCHKPENAFSETTPVSTGIGGQKGGRKAPSFTNQAWATLPHFFWDGRAASLDEQAGGPMTNPIEMGQKDHSVVVAKIAAIPGYAKYFEESFGTPEVTIERITKAIADYERTRMSGNSAWDRYVAGDKSALSDDAKKGRTLFFGNGFCNNCHKGPNLTDSDFHNLGVGWDEKTQTFADEGRYAVTQEEKDKGAFKTPSIRDVSKRAPYMHDGSMKTLEEVVRFYSKGGTPNPYLDRKIDRRFAEQLDFTDAQVNQLVRFMESLDGEGYRDTEPAAFPQ</sequence>